<accession>A0A927HCB8</accession>
<comment type="caution">
    <text evidence="1">The sequence shown here is derived from an EMBL/GenBank/DDBJ whole genome shotgun (WGS) entry which is preliminary data.</text>
</comment>
<proteinExistence type="predicted"/>
<dbReference type="RefSeq" id="WP_191073448.1">
    <property type="nucleotide sequence ID" value="NZ_JACTAG010000001.1"/>
</dbReference>
<dbReference type="AlphaFoldDB" id="A0A927HCB8"/>
<evidence type="ECO:0000313" key="1">
    <source>
        <dbReference type="EMBL" id="MBD3662407.1"/>
    </source>
</evidence>
<dbReference type="EMBL" id="JACTAG010000001">
    <property type="protein sequence ID" value="MBD3662407.1"/>
    <property type="molecule type" value="Genomic_DNA"/>
</dbReference>
<protein>
    <submittedName>
        <fullName evidence="1">Uncharacterized protein</fullName>
    </submittedName>
</protein>
<name>A0A927HCB8_9RHOB</name>
<organism evidence="1 2">
    <name type="scientific">Sulfitobacter aestuariivivens</name>
    <dbReference type="NCBI Taxonomy" id="2766981"/>
    <lineage>
        <taxon>Bacteria</taxon>
        <taxon>Pseudomonadati</taxon>
        <taxon>Pseudomonadota</taxon>
        <taxon>Alphaproteobacteria</taxon>
        <taxon>Rhodobacterales</taxon>
        <taxon>Roseobacteraceae</taxon>
        <taxon>Sulfitobacter</taxon>
    </lineage>
</organism>
<evidence type="ECO:0000313" key="2">
    <source>
        <dbReference type="Proteomes" id="UP000635142"/>
    </source>
</evidence>
<dbReference type="Proteomes" id="UP000635142">
    <property type="component" value="Unassembled WGS sequence"/>
</dbReference>
<reference evidence="1" key="1">
    <citation type="submission" date="2020-08" db="EMBL/GenBank/DDBJ databases">
        <title>Sulfitobacter aestuariivivens sp. nov., isolated from a tidal flat.</title>
        <authorList>
            <person name="Park S."/>
            <person name="Yoon J.-H."/>
        </authorList>
    </citation>
    <scope>NUCLEOTIDE SEQUENCE</scope>
    <source>
        <strain evidence="1">TSTF-M16</strain>
    </source>
</reference>
<keyword evidence="2" id="KW-1185">Reference proteome</keyword>
<gene>
    <name evidence="1" type="ORF">H9Q16_00575</name>
</gene>
<sequence length="256" mass="28058">MPSSARPRRICVFGDSHIGCIKRAVTEALFEPPGGIEIEFWGAEGPLFRQLAYRDGKVVPSDEALPSVLAVNDAGRPALDPDDFDVILFMGARIRSLNIFEPELRRFQQPEAFTSQAVFAQTCADWLRRQRFYGVARAFAKTTGCDILVAPSTFLAEGSAPQKGPEYTLAQKPNREGVDRIWTALEQAAAEDGITLIRQPPETCGDGCTSKPEYSRRAADDTIDPVHRNPAYGALILERALCALASRQGREHVPAG</sequence>